<evidence type="ECO:0000256" key="1">
    <source>
        <dbReference type="ARBA" id="ARBA00022603"/>
    </source>
</evidence>
<reference evidence="5" key="1">
    <citation type="submission" date="2020-09" db="EMBL/GenBank/DDBJ databases">
        <title>A novel bacterium of genus Mangrovicoccus, isolated from South China Sea.</title>
        <authorList>
            <person name="Huang H."/>
            <person name="Mo K."/>
            <person name="Hu Y."/>
        </authorList>
    </citation>
    <scope>NUCLEOTIDE SEQUENCE</scope>
    <source>
        <strain evidence="5">HB182678</strain>
    </source>
</reference>
<evidence type="ECO:0000313" key="6">
    <source>
        <dbReference type="Proteomes" id="UP000609121"/>
    </source>
</evidence>
<organism evidence="5 6">
    <name type="scientific">Mangrovicoccus algicola</name>
    <dbReference type="NCBI Taxonomy" id="2771008"/>
    <lineage>
        <taxon>Bacteria</taxon>
        <taxon>Pseudomonadati</taxon>
        <taxon>Pseudomonadota</taxon>
        <taxon>Alphaproteobacteria</taxon>
        <taxon>Rhodobacterales</taxon>
        <taxon>Paracoccaceae</taxon>
        <taxon>Mangrovicoccus</taxon>
    </lineage>
</organism>
<protein>
    <submittedName>
        <fullName evidence="5">Methyltransferase domain-containing protein</fullName>
    </submittedName>
</protein>
<evidence type="ECO:0000313" key="5">
    <source>
        <dbReference type="EMBL" id="MBE3639288.1"/>
    </source>
</evidence>
<proteinExistence type="predicted"/>
<evidence type="ECO:0000259" key="4">
    <source>
        <dbReference type="Pfam" id="PF13847"/>
    </source>
</evidence>
<keyword evidence="1 5" id="KW-0489">Methyltransferase</keyword>
<dbReference type="AlphaFoldDB" id="A0A8J6YU32"/>
<dbReference type="GO" id="GO:0008168">
    <property type="term" value="F:methyltransferase activity"/>
    <property type="evidence" value="ECO:0007669"/>
    <property type="project" value="UniProtKB-KW"/>
</dbReference>
<evidence type="ECO:0000256" key="3">
    <source>
        <dbReference type="ARBA" id="ARBA00022691"/>
    </source>
</evidence>
<dbReference type="InterPro" id="IPR025714">
    <property type="entry name" value="Methyltranfer_dom"/>
</dbReference>
<accession>A0A8J6YU32</accession>
<gene>
    <name evidence="5" type="ORF">ICN82_13900</name>
</gene>
<dbReference type="EMBL" id="JACVXA010000043">
    <property type="protein sequence ID" value="MBE3639288.1"/>
    <property type="molecule type" value="Genomic_DNA"/>
</dbReference>
<dbReference type="Pfam" id="PF13847">
    <property type="entry name" value="Methyltransf_31"/>
    <property type="match status" value="1"/>
</dbReference>
<comment type="caution">
    <text evidence="5">The sequence shown here is derived from an EMBL/GenBank/DDBJ whole genome shotgun (WGS) entry which is preliminary data.</text>
</comment>
<dbReference type="Gene3D" id="3.40.50.150">
    <property type="entry name" value="Vaccinia Virus protein VP39"/>
    <property type="match status" value="1"/>
</dbReference>
<keyword evidence="2" id="KW-0808">Transferase</keyword>
<keyword evidence="3" id="KW-0949">S-adenosyl-L-methionine</keyword>
<dbReference type="InterPro" id="IPR029063">
    <property type="entry name" value="SAM-dependent_MTases_sf"/>
</dbReference>
<feature type="domain" description="Methyltransferase" evidence="4">
    <location>
        <begin position="46"/>
        <end position="153"/>
    </location>
</feature>
<dbReference type="CDD" id="cd02440">
    <property type="entry name" value="AdoMet_MTases"/>
    <property type="match status" value="1"/>
</dbReference>
<dbReference type="RefSeq" id="WP_193183815.1">
    <property type="nucleotide sequence ID" value="NZ_JACVXA010000043.1"/>
</dbReference>
<dbReference type="GO" id="GO:0032259">
    <property type="term" value="P:methylation"/>
    <property type="evidence" value="ECO:0007669"/>
    <property type="project" value="UniProtKB-KW"/>
</dbReference>
<name>A0A8J6YU32_9RHOB</name>
<keyword evidence="6" id="KW-1185">Reference proteome</keyword>
<dbReference type="PANTHER" id="PTHR43464">
    <property type="entry name" value="METHYLTRANSFERASE"/>
    <property type="match status" value="1"/>
</dbReference>
<sequence>MSDTDDAQHDFWNKGPGERWAEFQPDLDLMQQGVADRLMALAAPRPGMRVLDIGCGAGATTLAAARAVAPQGQVTGADISEVLLARARDRAAAEGVADAAFLRADAQTAQMGGPFDLALSRFGVMFFADPQAAFANIRRQLARAGRLVFAAWSGSARNPWFHVPRAAAEARLGRGAPGDPEAPGPMALQDPARIAALLSAAGYARPQIRTEEVVLHHPGGLDAVMRTIPFIGPVGGLMREKAGDAADLEAILDSVAITFSQWDRPDGLHLPAEINLVTAAGA</sequence>
<evidence type="ECO:0000256" key="2">
    <source>
        <dbReference type="ARBA" id="ARBA00022679"/>
    </source>
</evidence>
<dbReference type="SUPFAM" id="SSF53335">
    <property type="entry name" value="S-adenosyl-L-methionine-dependent methyltransferases"/>
    <property type="match status" value="1"/>
</dbReference>
<dbReference type="Proteomes" id="UP000609121">
    <property type="component" value="Unassembled WGS sequence"/>
</dbReference>
<dbReference type="PANTHER" id="PTHR43464:SF19">
    <property type="entry name" value="UBIQUINONE BIOSYNTHESIS O-METHYLTRANSFERASE, MITOCHONDRIAL"/>
    <property type="match status" value="1"/>
</dbReference>